<dbReference type="AlphaFoldDB" id="A0A4Q4KGY8"/>
<proteinExistence type="predicted"/>
<evidence type="ECO:0000313" key="2">
    <source>
        <dbReference type="Proteomes" id="UP000293952"/>
    </source>
</evidence>
<dbReference type="Proteomes" id="UP000293952">
    <property type="component" value="Unassembled WGS sequence"/>
</dbReference>
<dbReference type="RefSeq" id="WP_130094559.1">
    <property type="nucleotide sequence ID" value="NZ_SETE01000006.1"/>
</dbReference>
<organism evidence="1 2">
    <name type="scientific">Brumimicrobium glaciale</name>
    <dbReference type="NCBI Taxonomy" id="200475"/>
    <lineage>
        <taxon>Bacteria</taxon>
        <taxon>Pseudomonadati</taxon>
        <taxon>Bacteroidota</taxon>
        <taxon>Flavobacteriia</taxon>
        <taxon>Flavobacteriales</taxon>
        <taxon>Crocinitomicaceae</taxon>
        <taxon>Brumimicrobium</taxon>
    </lineage>
</organism>
<dbReference type="OrthoDB" id="1465999at2"/>
<sequence length="68" mass="7397">MKGGENILKFTDVSHSGLGALTNLNEKFTHKSTLTALGIDPNLWPSDGSHSLNMQGLGFMFNNYLDLS</sequence>
<accession>A0A4Q4KGY8</accession>
<reference evidence="1 2" key="1">
    <citation type="submission" date="2019-02" db="EMBL/GenBank/DDBJ databases">
        <title>Genome sequence of the sea-ice species Brumimicrobium glaciale.</title>
        <authorList>
            <person name="Bowman J.P."/>
        </authorList>
    </citation>
    <scope>NUCLEOTIDE SEQUENCE [LARGE SCALE GENOMIC DNA]</scope>
    <source>
        <strain evidence="1 2">IC156</strain>
    </source>
</reference>
<dbReference type="EMBL" id="SETE01000006">
    <property type="protein sequence ID" value="RYM32451.1"/>
    <property type="molecule type" value="Genomic_DNA"/>
</dbReference>
<comment type="caution">
    <text evidence="1">The sequence shown here is derived from an EMBL/GenBank/DDBJ whole genome shotgun (WGS) entry which is preliminary data.</text>
</comment>
<keyword evidence="2" id="KW-1185">Reference proteome</keyword>
<protein>
    <submittedName>
        <fullName evidence="1">Uncharacterized protein</fullName>
    </submittedName>
</protein>
<name>A0A4Q4KGY8_9FLAO</name>
<gene>
    <name evidence="1" type="ORF">ERX46_14350</name>
</gene>
<evidence type="ECO:0000313" key="1">
    <source>
        <dbReference type="EMBL" id="RYM32451.1"/>
    </source>
</evidence>